<keyword evidence="3" id="KW-1185">Reference proteome</keyword>
<reference evidence="2 3" key="1">
    <citation type="journal article" date="2018" name="Sci. Data">
        <title>The draft genome sequence of cork oak.</title>
        <authorList>
            <person name="Ramos A.M."/>
            <person name="Usie A."/>
            <person name="Barbosa P."/>
            <person name="Barros P.M."/>
            <person name="Capote T."/>
            <person name="Chaves I."/>
            <person name="Simoes F."/>
            <person name="Abreu I."/>
            <person name="Carrasquinho I."/>
            <person name="Faro C."/>
            <person name="Guimaraes J.B."/>
            <person name="Mendonca D."/>
            <person name="Nobrega F."/>
            <person name="Rodrigues L."/>
            <person name="Saibo N.J.M."/>
            <person name="Varela M.C."/>
            <person name="Egas C."/>
            <person name="Matos J."/>
            <person name="Miguel C.M."/>
            <person name="Oliveira M.M."/>
            <person name="Ricardo C.P."/>
            <person name="Goncalves S."/>
        </authorList>
    </citation>
    <scope>NUCLEOTIDE SEQUENCE [LARGE SCALE GENOMIC DNA]</scope>
    <source>
        <strain evidence="3">cv. HL8</strain>
    </source>
</reference>
<evidence type="ECO:0000256" key="1">
    <source>
        <dbReference type="SAM" id="MobiDB-lite"/>
    </source>
</evidence>
<dbReference type="EMBL" id="PKMF04000038">
    <property type="protein sequence ID" value="KAK7856291.1"/>
    <property type="molecule type" value="Genomic_DNA"/>
</dbReference>
<feature type="compositionally biased region" description="Basic and acidic residues" evidence="1">
    <location>
        <begin position="276"/>
        <end position="296"/>
    </location>
</feature>
<protein>
    <submittedName>
        <fullName evidence="2">Uncharacterized protein</fullName>
    </submittedName>
</protein>
<gene>
    <name evidence="2" type="ORF">CFP56_024431</name>
</gene>
<name>A0AAW0LYP6_QUESU</name>
<evidence type="ECO:0000313" key="2">
    <source>
        <dbReference type="EMBL" id="KAK7856291.1"/>
    </source>
</evidence>
<dbReference type="AlphaFoldDB" id="A0AAW0LYP6"/>
<dbReference type="Proteomes" id="UP000237347">
    <property type="component" value="Unassembled WGS sequence"/>
</dbReference>
<organism evidence="2 3">
    <name type="scientific">Quercus suber</name>
    <name type="common">Cork oak</name>
    <dbReference type="NCBI Taxonomy" id="58331"/>
    <lineage>
        <taxon>Eukaryota</taxon>
        <taxon>Viridiplantae</taxon>
        <taxon>Streptophyta</taxon>
        <taxon>Embryophyta</taxon>
        <taxon>Tracheophyta</taxon>
        <taxon>Spermatophyta</taxon>
        <taxon>Magnoliopsida</taxon>
        <taxon>eudicotyledons</taxon>
        <taxon>Gunneridae</taxon>
        <taxon>Pentapetalae</taxon>
        <taxon>rosids</taxon>
        <taxon>fabids</taxon>
        <taxon>Fagales</taxon>
        <taxon>Fagaceae</taxon>
        <taxon>Quercus</taxon>
    </lineage>
</organism>
<comment type="caution">
    <text evidence="2">The sequence shown here is derived from an EMBL/GenBank/DDBJ whole genome shotgun (WGS) entry which is preliminary data.</text>
</comment>
<feature type="compositionally biased region" description="Basic and acidic residues" evidence="1">
    <location>
        <begin position="331"/>
        <end position="355"/>
    </location>
</feature>
<proteinExistence type="predicted"/>
<accession>A0AAW0LYP6</accession>
<feature type="region of interest" description="Disordered" evidence="1">
    <location>
        <begin position="269"/>
        <end position="355"/>
    </location>
</feature>
<feature type="region of interest" description="Disordered" evidence="1">
    <location>
        <begin position="1"/>
        <end position="23"/>
    </location>
</feature>
<feature type="compositionally biased region" description="Pro residues" evidence="1">
    <location>
        <begin position="9"/>
        <end position="20"/>
    </location>
</feature>
<sequence length="355" mass="40144">MRIRNGRPSFPPPPPPPPSQYAPITGLAHLLSQGSRGRHFLVGKERRCIKWSCSPLEIPIAQESRKNQHGNMEPTITRGLNSLNCVREEKDMDSCMQNNSSPVSQGQQGKTDETKEMPLCATLGYGESSCVAVTVDIALPSASSEIGKISKFFIVSWQQYSKVSSVYILLVERCSESGEKLPLKKRKLYHQWEAKAEDKNIAVEEKNITVQVAVENETPEVAEENAIDVNDKDGMVEVKMVATEMLDVDWQGNNIINCVVNYESVPPSPPFYSPQRQEKQEQITFDEKFVEPLEKPRRGRKGKQGNYQSADDNRPVQYVEKQKQQRGRPRKVTEQSLKENNWNEEKPKEGKAGEE</sequence>
<evidence type="ECO:0000313" key="3">
    <source>
        <dbReference type="Proteomes" id="UP000237347"/>
    </source>
</evidence>